<dbReference type="PRINTS" id="PR00722">
    <property type="entry name" value="CHYMOTRYPSIN"/>
</dbReference>
<dbReference type="InterPro" id="IPR033116">
    <property type="entry name" value="TRYPSIN_SER"/>
</dbReference>
<keyword evidence="2" id="KW-0645">Protease</keyword>
<dbReference type="AlphaFoldDB" id="A0A8C5Q9K9"/>
<accession>A0A8C5Q9K9</accession>
<dbReference type="PROSITE" id="PS00135">
    <property type="entry name" value="TRYPSIN_SER"/>
    <property type="match status" value="1"/>
</dbReference>
<feature type="chain" id="PRO_5034420148" description="Peptidase S1 domain-containing protein" evidence="3">
    <location>
        <begin position="26"/>
        <end position="357"/>
    </location>
</feature>
<protein>
    <recommendedName>
        <fullName evidence="4">Peptidase S1 domain-containing protein</fullName>
    </recommendedName>
</protein>
<reference evidence="5" key="2">
    <citation type="submission" date="2025-09" db="UniProtKB">
        <authorList>
            <consortium name="Ensembl"/>
        </authorList>
    </citation>
    <scope>IDENTIFICATION</scope>
</reference>
<reference evidence="5" key="1">
    <citation type="submission" date="2025-08" db="UniProtKB">
        <authorList>
            <consortium name="Ensembl"/>
        </authorList>
    </citation>
    <scope>IDENTIFICATION</scope>
</reference>
<dbReference type="CDD" id="cd00190">
    <property type="entry name" value="Tryp_SPc"/>
    <property type="match status" value="1"/>
</dbReference>
<dbReference type="InterPro" id="IPR001254">
    <property type="entry name" value="Trypsin_dom"/>
</dbReference>
<name>A0A8C5Q9K9_9ANUR</name>
<dbReference type="InterPro" id="IPR009003">
    <property type="entry name" value="Peptidase_S1_PA"/>
</dbReference>
<dbReference type="GO" id="GO:0004252">
    <property type="term" value="F:serine-type endopeptidase activity"/>
    <property type="evidence" value="ECO:0007669"/>
    <property type="project" value="InterPro"/>
</dbReference>
<dbReference type="Proteomes" id="UP000694569">
    <property type="component" value="Unplaced"/>
</dbReference>
<dbReference type="OrthoDB" id="10002959at2759"/>
<evidence type="ECO:0000313" key="5">
    <source>
        <dbReference type="Ensembl" id="ENSLLEP00000033424.1"/>
    </source>
</evidence>
<feature type="domain" description="Peptidase S1" evidence="4">
    <location>
        <begin position="38"/>
        <end position="281"/>
    </location>
</feature>
<evidence type="ECO:0000256" key="2">
    <source>
        <dbReference type="RuleBase" id="RU363034"/>
    </source>
</evidence>
<dbReference type="InterPro" id="IPR018114">
    <property type="entry name" value="TRYPSIN_HIS"/>
</dbReference>
<proteinExistence type="predicted"/>
<dbReference type="Gene3D" id="2.40.10.10">
    <property type="entry name" value="Trypsin-like serine proteases"/>
    <property type="match status" value="1"/>
</dbReference>
<evidence type="ECO:0000256" key="1">
    <source>
        <dbReference type="ARBA" id="ARBA00023157"/>
    </source>
</evidence>
<dbReference type="InterPro" id="IPR001314">
    <property type="entry name" value="Peptidase_S1A"/>
</dbReference>
<dbReference type="PROSITE" id="PS00134">
    <property type="entry name" value="TRYPSIN_HIS"/>
    <property type="match status" value="1"/>
</dbReference>
<dbReference type="PANTHER" id="PTHR24253:SF170">
    <property type="entry name" value="PEPTIDASE S1 DOMAIN-CONTAINING PROTEIN"/>
    <property type="match status" value="1"/>
</dbReference>
<feature type="signal peptide" evidence="3">
    <location>
        <begin position="1"/>
        <end position="25"/>
    </location>
</feature>
<dbReference type="PANTHER" id="PTHR24253">
    <property type="entry name" value="TRANSMEMBRANE PROTEASE SERINE"/>
    <property type="match status" value="1"/>
</dbReference>
<evidence type="ECO:0000259" key="4">
    <source>
        <dbReference type="PROSITE" id="PS50240"/>
    </source>
</evidence>
<dbReference type="PROSITE" id="PS50240">
    <property type="entry name" value="TRYPSIN_DOM"/>
    <property type="match status" value="1"/>
</dbReference>
<dbReference type="GeneTree" id="ENSGT00940000155138"/>
<evidence type="ECO:0000256" key="3">
    <source>
        <dbReference type="SAM" id="SignalP"/>
    </source>
</evidence>
<dbReference type="FunFam" id="2.40.10.10:FF:000039">
    <property type="entry name" value="Brain-specific serine protease 4"/>
    <property type="match status" value="1"/>
</dbReference>
<keyword evidence="2" id="KW-0378">Hydrolase</keyword>
<keyword evidence="6" id="KW-1185">Reference proteome</keyword>
<dbReference type="GO" id="GO:0006508">
    <property type="term" value="P:proteolysis"/>
    <property type="evidence" value="ECO:0007669"/>
    <property type="project" value="UniProtKB-KW"/>
</dbReference>
<keyword evidence="3" id="KW-0732">Signal</keyword>
<dbReference type="SMART" id="SM00020">
    <property type="entry name" value="Tryp_SPc"/>
    <property type="match status" value="1"/>
</dbReference>
<dbReference type="SUPFAM" id="SSF50494">
    <property type="entry name" value="Trypsin-like serine proteases"/>
    <property type="match status" value="1"/>
</dbReference>
<sequence length="357" mass="38886">MDAALRLTLAVLLLLLLEGSRGLQALDVCGRPVISDRIVGGKDARKGKWPWQVLLQFKKLPVCGGSLLSESWVMTAAHCFESSDDVSLYRVFLGAHQLSHLDDANVVSMQVKRIITHPDFLYEGSSGDIALVELEKPVQYSSYILPICLPSQGIAFAAGTTCWATGWGKIKDRVPLGNPQTLQEVELALMDRNACESMYQSSMGYRPVLHLIQDDMICAGYKEGQKDACQGDSGGPLVCNVHNAWLQVGVITWGVGCAKPNCPGVYSRVQTYNDWIQSHVPSIRFSDGGQVLPQGIHPNSTETQTVVNSKSMSLNSTQDGRHSSVNSTETKMEMLRSGAGWLTLSMLGLAALLIHLL</sequence>
<dbReference type="Ensembl" id="ENSLLET00000034697.1">
    <property type="protein sequence ID" value="ENSLLEP00000033424.1"/>
    <property type="gene ID" value="ENSLLEG00000021158.1"/>
</dbReference>
<dbReference type="Pfam" id="PF00089">
    <property type="entry name" value="Trypsin"/>
    <property type="match status" value="1"/>
</dbReference>
<dbReference type="InterPro" id="IPR043504">
    <property type="entry name" value="Peptidase_S1_PA_chymotrypsin"/>
</dbReference>
<evidence type="ECO:0000313" key="6">
    <source>
        <dbReference type="Proteomes" id="UP000694569"/>
    </source>
</evidence>
<keyword evidence="1" id="KW-1015">Disulfide bond</keyword>
<keyword evidence="2" id="KW-0720">Serine protease</keyword>
<organism evidence="5 6">
    <name type="scientific">Leptobrachium leishanense</name>
    <name type="common">Leishan spiny toad</name>
    <dbReference type="NCBI Taxonomy" id="445787"/>
    <lineage>
        <taxon>Eukaryota</taxon>
        <taxon>Metazoa</taxon>
        <taxon>Chordata</taxon>
        <taxon>Craniata</taxon>
        <taxon>Vertebrata</taxon>
        <taxon>Euteleostomi</taxon>
        <taxon>Amphibia</taxon>
        <taxon>Batrachia</taxon>
        <taxon>Anura</taxon>
        <taxon>Pelobatoidea</taxon>
        <taxon>Megophryidae</taxon>
        <taxon>Leptobrachium</taxon>
    </lineage>
</organism>